<comment type="similarity">
    <text evidence="1">Belongs to the methyltransferase superfamily. NTM1 family.</text>
</comment>
<dbReference type="InterPro" id="IPR008576">
    <property type="entry name" value="MeTrfase_NTM1"/>
</dbReference>
<protein>
    <recommendedName>
        <fullName evidence="6">Alpha N-terminal protein methyltransferase 1</fullName>
        <ecNumber evidence="5">2.1.1.244</ecNumber>
    </recommendedName>
    <alternativeName>
        <fullName evidence="7">X-Pro-Lys N-terminal protein methyltransferase 1</fullName>
    </alternativeName>
</protein>
<feature type="binding site" evidence="11">
    <location>
        <position position="177"/>
    </location>
    <ligand>
        <name>S-adenosyl-L-methionine</name>
        <dbReference type="ChEBI" id="CHEBI:59789"/>
    </ligand>
</feature>
<dbReference type="PIRSF" id="PIRSF016958">
    <property type="entry name" value="DUF858_MeTrfase_lik"/>
    <property type="match status" value="1"/>
</dbReference>
<organism evidence="13 14">
    <name type="scientific">Ascobolus immersus RN42</name>
    <dbReference type="NCBI Taxonomy" id="1160509"/>
    <lineage>
        <taxon>Eukaryota</taxon>
        <taxon>Fungi</taxon>
        <taxon>Dikarya</taxon>
        <taxon>Ascomycota</taxon>
        <taxon>Pezizomycotina</taxon>
        <taxon>Pezizomycetes</taxon>
        <taxon>Pezizales</taxon>
        <taxon>Ascobolaceae</taxon>
        <taxon>Ascobolus</taxon>
    </lineage>
</organism>
<dbReference type="EC" id="2.1.1.244" evidence="5"/>
<evidence type="ECO:0000256" key="1">
    <source>
        <dbReference type="ARBA" id="ARBA00009059"/>
    </source>
</evidence>
<dbReference type="OrthoDB" id="1298661at2759"/>
<evidence type="ECO:0000256" key="11">
    <source>
        <dbReference type="PIRSR" id="PIRSR016958-1"/>
    </source>
</evidence>
<comment type="catalytic activity">
    <reaction evidence="10">
        <text>N-terminal L-alanyl-L-prolyl-L-lysyl-[protein] + 3 S-adenosyl-L-methionine = N-terminal N,N,N-trimethyl-L-alanyl-L-prolyl-L-lysyl-[protein] + 3 S-adenosyl-L-homocysteine + 3 H(+)</text>
        <dbReference type="Rhea" id="RHEA:54712"/>
        <dbReference type="Rhea" id="RHEA-COMP:13785"/>
        <dbReference type="Rhea" id="RHEA-COMP:13971"/>
        <dbReference type="ChEBI" id="CHEBI:15378"/>
        <dbReference type="ChEBI" id="CHEBI:57856"/>
        <dbReference type="ChEBI" id="CHEBI:59789"/>
        <dbReference type="ChEBI" id="CHEBI:138057"/>
        <dbReference type="ChEBI" id="CHEBI:138315"/>
        <dbReference type="EC" id="2.1.1.244"/>
    </reaction>
</comment>
<reference evidence="13 14" key="1">
    <citation type="journal article" date="2018" name="Nat. Ecol. Evol.">
        <title>Pezizomycetes genomes reveal the molecular basis of ectomycorrhizal truffle lifestyle.</title>
        <authorList>
            <person name="Murat C."/>
            <person name="Payen T."/>
            <person name="Noel B."/>
            <person name="Kuo A."/>
            <person name="Morin E."/>
            <person name="Chen J."/>
            <person name="Kohler A."/>
            <person name="Krizsan K."/>
            <person name="Balestrini R."/>
            <person name="Da Silva C."/>
            <person name="Montanini B."/>
            <person name="Hainaut M."/>
            <person name="Levati E."/>
            <person name="Barry K.W."/>
            <person name="Belfiori B."/>
            <person name="Cichocki N."/>
            <person name="Clum A."/>
            <person name="Dockter R.B."/>
            <person name="Fauchery L."/>
            <person name="Guy J."/>
            <person name="Iotti M."/>
            <person name="Le Tacon F."/>
            <person name="Lindquist E.A."/>
            <person name="Lipzen A."/>
            <person name="Malagnac F."/>
            <person name="Mello A."/>
            <person name="Molinier V."/>
            <person name="Miyauchi S."/>
            <person name="Poulain J."/>
            <person name="Riccioni C."/>
            <person name="Rubini A."/>
            <person name="Sitrit Y."/>
            <person name="Splivallo R."/>
            <person name="Traeger S."/>
            <person name="Wang M."/>
            <person name="Zifcakova L."/>
            <person name="Wipf D."/>
            <person name="Zambonelli A."/>
            <person name="Paolocci F."/>
            <person name="Nowrousian M."/>
            <person name="Ottonello S."/>
            <person name="Baldrian P."/>
            <person name="Spatafora J.W."/>
            <person name="Henrissat B."/>
            <person name="Nagy L.G."/>
            <person name="Aury J.M."/>
            <person name="Wincker P."/>
            <person name="Grigoriev I.V."/>
            <person name="Bonfante P."/>
            <person name="Martin F.M."/>
        </authorList>
    </citation>
    <scope>NUCLEOTIDE SEQUENCE [LARGE SCALE GENOMIC DNA]</scope>
    <source>
        <strain evidence="13 14">RN42</strain>
    </source>
</reference>
<keyword evidence="3" id="KW-0808">Transferase</keyword>
<sequence>MSESTTADPTITAPTPTTSTEHQPTNENASDWHTDNDSDASDHHPDPDSLINHAESIKYWESITSDNNGMLGGFPQISRIDLQHSSMFLKKLLISLPPNTPTTALDCGAGIGRITHNLLLHYCTTVDVLEPVKKFTDTLASTPIPPSVNGKLGTIYNVGLEGMTFNPERPYAVIWIQWCFGHLTDAEGVQFLRRVKEEGGLAKGGYIVVKENVVGTDGEKMYDETDSSVTRSENGFRALFREAGYRIVRDEMMKGVPRAWGLFAIRCWALKAE</sequence>
<dbReference type="Proteomes" id="UP000275078">
    <property type="component" value="Unassembled WGS sequence"/>
</dbReference>
<evidence type="ECO:0000256" key="9">
    <source>
        <dbReference type="ARBA" id="ARBA00047885"/>
    </source>
</evidence>
<keyword evidence="4 11" id="KW-0949">S-adenosyl-L-methionine</keyword>
<dbReference type="GO" id="GO:0032259">
    <property type="term" value="P:methylation"/>
    <property type="evidence" value="ECO:0007669"/>
    <property type="project" value="UniProtKB-KW"/>
</dbReference>
<feature type="compositionally biased region" description="Low complexity" evidence="12">
    <location>
        <begin position="1"/>
        <end position="20"/>
    </location>
</feature>
<gene>
    <name evidence="13" type="ORF">BJ508DRAFT_213067</name>
</gene>
<dbReference type="GO" id="GO:0071885">
    <property type="term" value="F:N-terminal protein N-methyltransferase activity"/>
    <property type="evidence" value="ECO:0007669"/>
    <property type="project" value="UniProtKB-EC"/>
</dbReference>
<dbReference type="SUPFAM" id="SSF53335">
    <property type="entry name" value="S-adenosyl-L-methionine-dependent methyltransferases"/>
    <property type="match status" value="1"/>
</dbReference>
<evidence type="ECO:0000313" key="13">
    <source>
        <dbReference type="EMBL" id="RPA77183.1"/>
    </source>
</evidence>
<dbReference type="GO" id="GO:0005737">
    <property type="term" value="C:cytoplasm"/>
    <property type="evidence" value="ECO:0007669"/>
    <property type="project" value="TreeGrafter"/>
</dbReference>
<evidence type="ECO:0000256" key="7">
    <source>
        <dbReference type="ARBA" id="ARBA00043129"/>
    </source>
</evidence>
<feature type="binding site" evidence="11">
    <location>
        <position position="113"/>
    </location>
    <ligand>
        <name>S-adenosyl-L-methionine</name>
        <dbReference type="ChEBI" id="CHEBI:59789"/>
    </ligand>
</feature>
<dbReference type="STRING" id="1160509.A0A3N4HTJ7"/>
<evidence type="ECO:0000256" key="6">
    <source>
        <dbReference type="ARBA" id="ARBA00039449"/>
    </source>
</evidence>
<dbReference type="Pfam" id="PF05891">
    <property type="entry name" value="Methyltransf_PK"/>
    <property type="match status" value="1"/>
</dbReference>
<evidence type="ECO:0000256" key="8">
    <source>
        <dbReference type="ARBA" id="ARBA00047306"/>
    </source>
</evidence>
<accession>A0A3N4HTJ7</accession>
<dbReference type="AlphaFoldDB" id="A0A3N4HTJ7"/>
<feature type="binding site" evidence="11">
    <location>
        <position position="108"/>
    </location>
    <ligand>
        <name>S-adenosyl-L-methionine</name>
        <dbReference type="ChEBI" id="CHEBI:59789"/>
    </ligand>
</feature>
<comment type="catalytic activity">
    <reaction evidence="9">
        <text>N-terminal L-prolyl-L-prolyl-L-lysyl-[protein] + 2 S-adenosyl-L-methionine = N-terminal N,N-dimethyl-L-prolyl-L-prolyl-L-lysyl-[protein] + 2 S-adenosyl-L-homocysteine + 2 H(+)</text>
        <dbReference type="Rhea" id="RHEA:54736"/>
        <dbReference type="Rhea" id="RHEA-COMP:13787"/>
        <dbReference type="Rhea" id="RHEA-COMP:13974"/>
        <dbReference type="ChEBI" id="CHEBI:15378"/>
        <dbReference type="ChEBI" id="CHEBI:57856"/>
        <dbReference type="ChEBI" id="CHEBI:59789"/>
        <dbReference type="ChEBI" id="CHEBI:138059"/>
        <dbReference type="ChEBI" id="CHEBI:138318"/>
        <dbReference type="EC" id="2.1.1.244"/>
    </reaction>
</comment>
<evidence type="ECO:0000256" key="2">
    <source>
        <dbReference type="ARBA" id="ARBA00022603"/>
    </source>
</evidence>
<dbReference type="EMBL" id="ML119731">
    <property type="protein sequence ID" value="RPA77183.1"/>
    <property type="molecule type" value="Genomic_DNA"/>
</dbReference>
<dbReference type="Gene3D" id="3.40.50.150">
    <property type="entry name" value="Vaccinia Virus protein VP39"/>
    <property type="match status" value="1"/>
</dbReference>
<dbReference type="PANTHER" id="PTHR12753:SF0">
    <property type="entry name" value="ALPHA N-TERMINAL PROTEIN METHYLTRANSFERASE 1"/>
    <property type="match status" value="1"/>
</dbReference>
<evidence type="ECO:0000256" key="4">
    <source>
        <dbReference type="ARBA" id="ARBA00022691"/>
    </source>
</evidence>
<keyword evidence="2" id="KW-0489">Methyltransferase</keyword>
<dbReference type="PANTHER" id="PTHR12753">
    <property type="entry name" value="AD-003 - RELATED"/>
    <property type="match status" value="1"/>
</dbReference>
<evidence type="ECO:0000256" key="12">
    <source>
        <dbReference type="SAM" id="MobiDB-lite"/>
    </source>
</evidence>
<name>A0A3N4HTJ7_ASCIM</name>
<feature type="compositionally biased region" description="Basic and acidic residues" evidence="12">
    <location>
        <begin position="30"/>
        <end position="47"/>
    </location>
</feature>
<feature type="region of interest" description="Disordered" evidence="12">
    <location>
        <begin position="1"/>
        <end position="50"/>
    </location>
</feature>
<proteinExistence type="inferred from homology"/>
<evidence type="ECO:0000256" key="3">
    <source>
        <dbReference type="ARBA" id="ARBA00022679"/>
    </source>
</evidence>
<dbReference type="InterPro" id="IPR029063">
    <property type="entry name" value="SAM-dependent_MTases_sf"/>
</dbReference>
<dbReference type="CDD" id="cd02440">
    <property type="entry name" value="AdoMet_MTases"/>
    <property type="match status" value="1"/>
</dbReference>
<comment type="catalytic activity">
    <reaction evidence="8">
        <text>N-terminal L-seryl-L-prolyl-L-lysyl-[protein] + 3 S-adenosyl-L-methionine = N-terminal N,N,N-trimethyl-L-seryl-L-prolyl-L-lysyl-[protein] + 3 S-adenosyl-L-homocysteine + 3 H(+)</text>
        <dbReference type="Rhea" id="RHEA:54724"/>
        <dbReference type="Rhea" id="RHEA-COMP:13789"/>
        <dbReference type="Rhea" id="RHEA-COMP:13973"/>
        <dbReference type="ChEBI" id="CHEBI:15378"/>
        <dbReference type="ChEBI" id="CHEBI:57856"/>
        <dbReference type="ChEBI" id="CHEBI:59789"/>
        <dbReference type="ChEBI" id="CHEBI:138061"/>
        <dbReference type="ChEBI" id="CHEBI:138317"/>
        <dbReference type="EC" id="2.1.1.244"/>
    </reaction>
</comment>
<evidence type="ECO:0000256" key="10">
    <source>
        <dbReference type="ARBA" id="ARBA00048167"/>
    </source>
</evidence>
<keyword evidence="14" id="KW-1185">Reference proteome</keyword>
<evidence type="ECO:0000313" key="14">
    <source>
        <dbReference type="Proteomes" id="UP000275078"/>
    </source>
</evidence>
<evidence type="ECO:0000256" key="5">
    <source>
        <dbReference type="ARBA" id="ARBA00039112"/>
    </source>
</evidence>